<dbReference type="GO" id="GO:1903785">
    <property type="term" value="P:L-valine transmembrane transport"/>
    <property type="evidence" value="ECO:0007669"/>
    <property type="project" value="TreeGrafter"/>
</dbReference>
<evidence type="ECO:0000256" key="8">
    <source>
        <dbReference type="SAM" id="Phobius"/>
    </source>
</evidence>
<comment type="caution">
    <text evidence="9">The sequence shown here is derived from an EMBL/GenBank/DDBJ whole genome shotgun (WGS) entry which is preliminary data.</text>
</comment>
<feature type="transmembrane region" description="Helical" evidence="8">
    <location>
        <begin position="159"/>
        <end position="179"/>
    </location>
</feature>
<feature type="transmembrane region" description="Helical" evidence="8">
    <location>
        <begin position="191"/>
        <end position="209"/>
    </location>
</feature>
<keyword evidence="4" id="KW-1003">Cell membrane</keyword>
<dbReference type="EMBL" id="WMIG01000001">
    <property type="protein sequence ID" value="MTH58496.1"/>
    <property type="molecule type" value="Genomic_DNA"/>
</dbReference>
<keyword evidence="6 8" id="KW-1133">Transmembrane helix</keyword>
<sequence>MTYPDSPPAISPEVEPVLTPDQRRALARSPAQCLRHGFVQSLPFILVLVPFGLLFGVLSAEAGLDLAQVMGFSVLVLAGASQFTAVQLLTDHAPTVIILLSALAVNLRMAMYSASLVPWLGDATPRQRGLVAYLLIDQTYALSIQHFENNPRLRMDQRLAYFAGTAICACVPWLIASALGFQLGRAIPESWALDFALPITFLAMVAPMLRSPAHIAAAGVSIIAALVFTVLPSGLGILLAAPLAMATGAIVEKRMERLKGELK</sequence>
<dbReference type="GO" id="GO:0005886">
    <property type="term" value="C:plasma membrane"/>
    <property type="evidence" value="ECO:0007669"/>
    <property type="project" value="UniProtKB-SubCell"/>
</dbReference>
<feature type="transmembrane region" description="Helical" evidence="8">
    <location>
        <begin position="96"/>
        <end position="117"/>
    </location>
</feature>
<evidence type="ECO:0000256" key="6">
    <source>
        <dbReference type="ARBA" id="ARBA00022989"/>
    </source>
</evidence>
<dbReference type="PANTHER" id="PTHR34979">
    <property type="entry name" value="INNER MEMBRANE PROTEIN YGAZ"/>
    <property type="match status" value="1"/>
</dbReference>
<accession>A0A844HFT0</accession>
<feature type="transmembrane region" description="Helical" evidence="8">
    <location>
        <begin position="215"/>
        <end position="245"/>
    </location>
</feature>
<feature type="transmembrane region" description="Helical" evidence="8">
    <location>
        <begin position="70"/>
        <end position="90"/>
    </location>
</feature>
<evidence type="ECO:0000313" key="10">
    <source>
        <dbReference type="Proteomes" id="UP000449846"/>
    </source>
</evidence>
<dbReference type="RefSeq" id="WP_155038371.1">
    <property type="nucleotide sequence ID" value="NZ_WMIG01000001.1"/>
</dbReference>
<keyword evidence="3" id="KW-0813">Transport</keyword>
<evidence type="ECO:0000256" key="1">
    <source>
        <dbReference type="ARBA" id="ARBA00004651"/>
    </source>
</evidence>
<dbReference type="OrthoDB" id="3579489at2"/>
<feature type="transmembrane region" description="Helical" evidence="8">
    <location>
        <begin position="38"/>
        <end position="58"/>
    </location>
</feature>
<proteinExistence type="inferred from homology"/>
<evidence type="ECO:0000256" key="4">
    <source>
        <dbReference type="ARBA" id="ARBA00022475"/>
    </source>
</evidence>
<evidence type="ECO:0000313" key="9">
    <source>
        <dbReference type="EMBL" id="MTH58496.1"/>
    </source>
</evidence>
<dbReference type="Proteomes" id="UP000449846">
    <property type="component" value="Unassembled WGS sequence"/>
</dbReference>
<dbReference type="InterPro" id="IPR011606">
    <property type="entry name" value="Brnchd-chn_aa_trnsp_permease"/>
</dbReference>
<evidence type="ECO:0000256" key="5">
    <source>
        <dbReference type="ARBA" id="ARBA00022692"/>
    </source>
</evidence>
<comment type="similarity">
    <text evidence="2">Belongs to the AzlC family.</text>
</comment>
<keyword evidence="5 8" id="KW-0812">Transmembrane</keyword>
<gene>
    <name evidence="9" type="ORF">GL300_04650</name>
</gene>
<reference evidence="9 10" key="1">
    <citation type="submission" date="2019-11" db="EMBL/GenBank/DDBJ databases">
        <authorList>
            <person name="Dong K."/>
        </authorList>
    </citation>
    <scope>NUCLEOTIDE SEQUENCE [LARGE SCALE GENOMIC DNA]</scope>
    <source>
        <strain evidence="9 10">NBRC 112902</strain>
    </source>
</reference>
<evidence type="ECO:0000256" key="2">
    <source>
        <dbReference type="ARBA" id="ARBA00010735"/>
    </source>
</evidence>
<organism evidence="9 10">
    <name type="scientific">Paracoccus litorisediminis</name>
    <dbReference type="NCBI Taxonomy" id="2006130"/>
    <lineage>
        <taxon>Bacteria</taxon>
        <taxon>Pseudomonadati</taxon>
        <taxon>Pseudomonadota</taxon>
        <taxon>Alphaproteobacteria</taxon>
        <taxon>Rhodobacterales</taxon>
        <taxon>Paracoccaceae</taxon>
        <taxon>Paracoccus</taxon>
    </lineage>
</organism>
<dbReference type="AlphaFoldDB" id="A0A844HFT0"/>
<name>A0A844HFT0_9RHOB</name>
<evidence type="ECO:0000256" key="3">
    <source>
        <dbReference type="ARBA" id="ARBA00022448"/>
    </source>
</evidence>
<comment type="subcellular location">
    <subcellularLocation>
        <location evidence="1">Cell membrane</location>
        <topology evidence="1">Multi-pass membrane protein</topology>
    </subcellularLocation>
</comment>
<keyword evidence="7 8" id="KW-0472">Membrane</keyword>
<dbReference type="PANTHER" id="PTHR34979:SF1">
    <property type="entry name" value="INNER MEMBRANE PROTEIN YGAZ"/>
    <property type="match status" value="1"/>
</dbReference>
<keyword evidence="10" id="KW-1185">Reference proteome</keyword>
<evidence type="ECO:0000256" key="7">
    <source>
        <dbReference type="ARBA" id="ARBA00023136"/>
    </source>
</evidence>
<protein>
    <submittedName>
        <fullName evidence="9">Branched-chain amino acid ABC transporter permease</fullName>
    </submittedName>
</protein>
<dbReference type="Pfam" id="PF03591">
    <property type="entry name" value="AzlC"/>
    <property type="match status" value="1"/>
</dbReference>